<dbReference type="PATRIC" id="fig|66851.6.peg.415"/>
<comment type="caution">
    <text evidence="1">The sequence shown here is derived from an EMBL/GenBank/DDBJ whole genome shotgun (WGS) entry which is preliminary data.</text>
</comment>
<protein>
    <submittedName>
        <fullName evidence="1">Uncharacterized protein</fullName>
    </submittedName>
</protein>
<keyword evidence="2" id="KW-1185">Reference proteome</keyword>
<dbReference type="AlphaFoldDB" id="A0A166BT31"/>
<dbReference type="OrthoDB" id="75222at2157"/>
<accession>A0A166BT31</accession>
<dbReference type="RefSeq" id="WP_169805455.1">
    <property type="nucleotide sequence ID" value="NZ_CABMAB010000047.1"/>
</dbReference>
<organism evidence="1 2">
    <name type="scientific">Methanobrevibacter oralis</name>
    <dbReference type="NCBI Taxonomy" id="66851"/>
    <lineage>
        <taxon>Archaea</taxon>
        <taxon>Methanobacteriati</taxon>
        <taxon>Methanobacteriota</taxon>
        <taxon>Methanomada group</taxon>
        <taxon>Methanobacteria</taxon>
        <taxon>Methanobacteriales</taxon>
        <taxon>Methanobacteriaceae</taxon>
        <taxon>Methanobrevibacter</taxon>
    </lineage>
</organism>
<evidence type="ECO:0000313" key="2">
    <source>
        <dbReference type="Proteomes" id="UP000077428"/>
    </source>
</evidence>
<sequence length="47" mass="5413">MAINQLESNLEAITRTIAKLKKDGCTDEKILNELRSEREKILKDLNL</sequence>
<dbReference type="EMBL" id="LWMU01000045">
    <property type="protein sequence ID" value="KZX13784.1"/>
    <property type="molecule type" value="Genomic_DNA"/>
</dbReference>
<reference evidence="2" key="1">
    <citation type="journal article" date="2016" name="Genome Announc.">
        <title>Draft Genome Sequences of Methanobrevibacter curvatus DSM11111, Methanobrevibacter cuticularis DSM11139, Methanobrevibacter filiformis DSM11501, and Methanobrevibacter oralis DSM7256.</title>
        <authorList>
            <person name="Poehlein A."/>
            <person name="Seedorf H."/>
        </authorList>
    </citation>
    <scope>NUCLEOTIDE SEQUENCE [LARGE SCALE GENOMIC DNA]</scope>
    <source>
        <strain evidence="2">DSM 7256 / JCM 30027 / ZR</strain>
    </source>
</reference>
<dbReference type="Proteomes" id="UP000077428">
    <property type="component" value="Unassembled WGS sequence"/>
</dbReference>
<proteinExistence type="predicted"/>
<gene>
    <name evidence="1" type="ORF">MBORA_03600</name>
</gene>
<evidence type="ECO:0000313" key="1">
    <source>
        <dbReference type="EMBL" id="KZX13784.1"/>
    </source>
</evidence>
<name>A0A166BT31_METOA</name>